<evidence type="ECO:0000313" key="3">
    <source>
        <dbReference type="Proteomes" id="UP000091926"/>
    </source>
</evidence>
<accession>A0A193GAB1</accession>
<dbReference type="AlphaFoldDB" id="A0A193GAB1"/>
<dbReference type="Proteomes" id="UP000091926">
    <property type="component" value="Chromosome"/>
</dbReference>
<evidence type="ECO:0008006" key="4">
    <source>
        <dbReference type="Google" id="ProtNLM"/>
    </source>
</evidence>
<feature type="coiled-coil region" evidence="1">
    <location>
        <begin position="30"/>
        <end position="99"/>
    </location>
</feature>
<organism evidence="2 3">
    <name type="scientific">Bordetella flabilis</name>
    <dbReference type="NCBI Taxonomy" id="463014"/>
    <lineage>
        <taxon>Bacteria</taxon>
        <taxon>Pseudomonadati</taxon>
        <taxon>Pseudomonadota</taxon>
        <taxon>Betaproteobacteria</taxon>
        <taxon>Burkholderiales</taxon>
        <taxon>Alcaligenaceae</taxon>
        <taxon>Bordetella</taxon>
    </lineage>
</organism>
<sequence length="160" mass="17784">MSEVRSALVALRRLRQDKALRALVPLQCACSQAQADVARAERQLDDWRGQAEEEQAAIYAGLFGQAVDRRAVERAMQKVDALRQRSRALERSLESARRAWDKALDGLRQGRQASARASRATQKSIKVLNVYASACARADALRADDELDEIATLRHGRSAL</sequence>
<dbReference type="STRING" id="463014.BAU07_06280"/>
<dbReference type="InterPro" id="IPR009929">
    <property type="entry name" value="T3SS_YscO"/>
</dbReference>
<reference evidence="2 3" key="1">
    <citation type="submission" date="2016-06" db="EMBL/GenBank/DDBJ databases">
        <title>Complete genome sequences of Bordetella bronchialis and Bordetella flabilis.</title>
        <authorList>
            <person name="LiPuma J.J."/>
            <person name="Spilker T."/>
        </authorList>
    </citation>
    <scope>NUCLEOTIDE SEQUENCE [LARGE SCALE GENOMIC DNA]</scope>
    <source>
        <strain evidence="2 3">AU10664</strain>
    </source>
</reference>
<proteinExistence type="predicted"/>
<evidence type="ECO:0000256" key="1">
    <source>
        <dbReference type="SAM" id="Coils"/>
    </source>
</evidence>
<gene>
    <name evidence="2" type="ORF">BAU07_06280</name>
</gene>
<dbReference type="EMBL" id="CP016172">
    <property type="protein sequence ID" value="ANN76770.1"/>
    <property type="molecule type" value="Genomic_DNA"/>
</dbReference>
<dbReference type="OrthoDB" id="8637493at2"/>
<evidence type="ECO:0000313" key="2">
    <source>
        <dbReference type="EMBL" id="ANN76770.1"/>
    </source>
</evidence>
<name>A0A193GAB1_9BORD</name>
<dbReference type="RefSeq" id="WP_066655051.1">
    <property type="nucleotide sequence ID" value="NZ_CBCSCL010000017.1"/>
</dbReference>
<dbReference type="InterPro" id="IPR053716">
    <property type="entry name" value="Flag_assembly_chemotaxis_eff"/>
</dbReference>
<keyword evidence="1" id="KW-0175">Coiled coil</keyword>
<dbReference type="Gene3D" id="1.10.287.1700">
    <property type="match status" value="1"/>
</dbReference>
<protein>
    <recommendedName>
        <fullName evidence="4">Type III secretion protein</fullName>
    </recommendedName>
</protein>
<dbReference type="KEGG" id="bfz:BAU07_06280"/>
<dbReference type="Pfam" id="PF07321">
    <property type="entry name" value="YscO"/>
    <property type="match status" value="1"/>
</dbReference>
<keyword evidence="3" id="KW-1185">Reference proteome</keyword>